<keyword evidence="6 12" id="KW-0067">ATP-binding</keyword>
<evidence type="ECO:0000256" key="4">
    <source>
        <dbReference type="ARBA" id="ARBA00022692"/>
    </source>
</evidence>
<dbReference type="FunFam" id="1.20.1560.10:FF:000011">
    <property type="entry name" value="Multidrug ABC transporter ATP-binding protein"/>
    <property type="match status" value="1"/>
</dbReference>
<sequence>MENKAVTLRTYSKGFRLIFFLAILFSIAGSYISVIGPDRIREITDLIAQGMMTKMNLEKISQLATYLAMLFAIGAVANYGASFIMATISQRLTQKLREGIGQKVNRMPLNYFDQHSQGDTLSRVTNDLDTLGQTLNQSMSTLVSSTTMLIGTLIMMFRTDLTLTIVSISTVVIGFAITIFLMGKSRNFFKKQQNHLAEINGHIEEMYTGHAIVRSYNAVDFAKETFRNINEKLATSIWKAQFLSGIAMPLMTFIGNFGYVLVCIFGATLVIEGKITMGVIVAFMMYIRMFSRPIQQLAQSSQALAQARAAMTRVFEFLNEEELENEDHKVRQLDHVEGLVEFDHVQFGYDPEEIIIHDFSAYAKPGKKIAIVGPTGAGKTTIVNLLMRFYEINSGEIRLDGKNTQGMKRSEIHEYFAMVLQDTWLFEGTVRENLLFNKKEVGEAEMIAACQAVGIDHFINTLPKGYDTILNEKVTLSVGQKQLLTIARALIKDAPLLILDEATSSVDTRTEVLIQEAMDKLMEGRTSFIIAHRLSTIRNADLILVLKDGNIIEQGNHDQLIAAQGFYADLYNSQFEAA</sequence>
<dbReference type="Pfam" id="PF00005">
    <property type="entry name" value="ABC_tran"/>
    <property type="match status" value="1"/>
</dbReference>
<keyword evidence="4 9" id="KW-0812">Transmembrane</keyword>
<dbReference type="SMART" id="SM00382">
    <property type="entry name" value="AAA"/>
    <property type="match status" value="1"/>
</dbReference>
<feature type="transmembrane region" description="Helical" evidence="9">
    <location>
        <begin position="139"/>
        <end position="157"/>
    </location>
</feature>
<evidence type="ECO:0000256" key="8">
    <source>
        <dbReference type="ARBA" id="ARBA00023136"/>
    </source>
</evidence>
<feature type="domain" description="ABC transmembrane type-1" evidence="11">
    <location>
        <begin position="20"/>
        <end position="306"/>
    </location>
</feature>
<dbReference type="PROSITE" id="PS00211">
    <property type="entry name" value="ABC_TRANSPORTER_1"/>
    <property type="match status" value="1"/>
</dbReference>
<evidence type="ECO:0000259" key="10">
    <source>
        <dbReference type="PROSITE" id="PS50893"/>
    </source>
</evidence>
<dbReference type="InterPro" id="IPR017871">
    <property type="entry name" value="ABC_transporter-like_CS"/>
</dbReference>
<dbReference type="GO" id="GO:0016887">
    <property type="term" value="F:ATP hydrolysis activity"/>
    <property type="evidence" value="ECO:0007669"/>
    <property type="project" value="InterPro"/>
</dbReference>
<dbReference type="PROSITE" id="PS50929">
    <property type="entry name" value="ABC_TM1F"/>
    <property type="match status" value="1"/>
</dbReference>
<keyword evidence="5" id="KW-0547">Nucleotide-binding</keyword>
<dbReference type="InterPro" id="IPR039421">
    <property type="entry name" value="Type_1_exporter"/>
</dbReference>
<feature type="domain" description="ABC transporter" evidence="10">
    <location>
        <begin position="340"/>
        <end position="573"/>
    </location>
</feature>
<organism evidence="12 13">
    <name type="scientific">Facklamia miroungae</name>
    <dbReference type="NCBI Taxonomy" id="120956"/>
    <lineage>
        <taxon>Bacteria</taxon>
        <taxon>Bacillati</taxon>
        <taxon>Bacillota</taxon>
        <taxon>Bacilli</taxon>
        <taxon>Lactobacillales</taxon>
        <taxon>Aerococcaceae</taxon>
        <taxon>Facklamia</taxon>
    </lineage>
</organism>
<dbReference type="SUPFAM" id="SSF52540">
    <property type="entry name" value="P-loop containing nucleoside triphosphate hydrolases"/>
    <property type="match status" value="1"/>
</dbReference>
<dbReference type="OrthoDB" id="9770415at2"/>
<dbReference type="Proteomes" id="UP000199708">
    <property type="component" value="Unassembled WGS sequence"/>
</dbReference>
<dbReference type="EMBL" id="FNCK01000001">
    <property type="protein sequence ID" value="SDF89899.1"/>
    <property type="molecule type" value="Genomic_DNA"/>
</dbReference>
<dbReference type="SUPFAM" id="SSF90123">
    <property type="entry name" value="ABC transporter transmembrane region"/>
    <property type="match status" value="1"/>
</dbReference>
<comment type="subcellular location">
    <subcellularLocation>
        <location evidence="1">Cell membrane</location>
        <topology evidence="1">Multi-pass membrane protein</topology>
    </subcellularLocation>
</comment>
<dbReference type="InterPro" id="IPR003593">
    <property type="entry name" value="AAA+_ATPase"/>
</dbReference>
<feature type="transmembrane region" description="Helical" evidence="9">
    <location>
        <begin position="242"/>
        <end position="269"/>
    </location>
</feature>
<keyword evidence="2" id="KW-0813">Transport</keyword>
<keyword evidence="3" id="KW-1003">Cell membrane</keyword>
<protein>
    <submittedName>
        <fullName evidence="12">ATP-binding cassette, subfamily B</fullName>
    </submittedName>
</protein>
<evidence type="ECO:0000256" key="3">
    <source>
        <dbReference type="ARBA" id="ARBA00022475"/>
    </source>
</evidence>
<dbReference type="GO" id="GO:0005886">
    <property type="term" value="C:plasma membrane"/>
    <property type="evidence" value="ECO:0007669"/>
    <property type="project" value="UniProtKB-SubCell"/>
</dbReference>
<feature type="transmembrane region" description="Helical" evidence="9">
    <location>
        <begin position="17"/>
        <end position="36"/>
    </location>
</feature>
<evidence type="ECO:0000313" key="13">
    <source>
        <dbReference type="Proteomes" id="UP000199708"/>
    </source>
</evidence>
<evidence type="ECO:0000259" key="11">
    <source>
        <dbReference type="PROSITE" id="PS50929"/>
    </source>
</evidence>
<dbReference type="GO" id="GO:0015421">
    <property type="term" value="F:ABC-type oligopeptide transporter activity"/>
    <property type="evidence" value="ECO:0007669"/>
    <property type="project" value="TreeGrafter"/>
</dbReference>
<dbReference type="CDD" id="cd03254">
    <property type="entry name" value="ABCC_Glucan_exporter_like"/>
    <property type="match status" value="1"/>
</dbReference>
<dbReference type="GO" id="GO:0005524">
    <property type="term" value="F:ATP binding"/>
    <property type="evidence" value="ECO:0007669"/>
    <property type="project" value="UniProtKB-KW"/>
</dbReference>
<dbReference type="STRING" id="120956.SAMN05421791_101378"/>
<dbReference type="PANTHER" id="PTHR43394">
    <property type="entry name" value="ATP-DEPENDENT PERMEASE MDL1, MITOCHONDRIAL"/>
    <property type="match status" value="1"/>
</dbReference>
<evidence type="ECO:0000256" key="9">
    <source>
        <dbReference type="SAM" id="Phobius"/>
    </source>
</evidence>
<evidence type="ECO:0000256" key="1">
    <source>
        <dbReference type="ARBA" id="ARBA00004651"/>
    </source>
</evidence>
<dbReference type="Gene3D" id="1.20.1560.10">
    <property type="entry name" value="ABC transporter type 1, transmembrane domain"/>
    <property type="match status" value="1"/>
</dbReference>
<keyword evidence="8 9" id="KW-0472">Membrane</keyword>
<dbReference type="InterPro" id="IPR027417">
    <property type="entry name" value="P-loop_NTPase"/>
</dbReference>
<dbReference type="RefSeq" id="WP_090289069.1">
    <property type="nucleotide sequence ID" value="NZ_FNCK01000001.1"/>
</dbReference>
<feature type="transmembrane region" description="Helical" evidence="9">
    <location>
        <begin position="63"/>
        <end position="88"/>
    </location>
</feature>
<evidence type="ECO:0000256" key="5">
    <source>
        <dbReference type="ARBA" id="ARBA00022741"/>
    </source>
</evidence>
<evidence type="ECO:0000256" key="6">
    <source>
        <dbReference type="ARBA" id="ARBA00022840"/>
    </source>
</evidence>
<dbReference type="Gene3D" id="3.40.50.300">
    <property type="entry name" value="P-loop containing nucleotide triphosphate hydrolases"/>
    <property type="match status" value="1"/>
</dbReference>
<name>A0A1G7PWC3_9LACT</name>
<proteinExistence type="predicted"/>
<keyword evidence="7 9" id="KW-1133">Transmembrane helix</keyword>
<dbReference type="AlphaFoldDB" id="A0A1G7PWC3"/>
<dbReference type="Pfam" id="PF00664">
    <property type="entry name" value="ABC_membrane"/>
    <property type="match status" value="1"/>
</dbReference>
<dbReference type="InterPro" id="IPR011527">
    <property type="entry name" value="ABC1_TM_dom"/>
</dbReference>
<dbReference type="FunFam" id="3.40.50.300:FF:000287">
    <property type="entry name" value="Multidrug ABC transporter ATP-binding protein"/>
    <property type="match status" value="1"/>
</dbReference>
<keyword evidence="13" id="KW-1185">Reference proteome</keyword>
<accession>A0A1G7PWC3</accession>
<dbReference type="InterPro" id="IPR003439">
    <property type="entry name" value="ABC_transporter-like_ATP-bd"/>
</dbReference>
<gene>
    <name evidence="12" type="ORF">SAMN05421791_101378</name>
</gene>
<evidence type="ECO:0000256" key="2">
    <source>
        <dbReference type="ARBA" id="ARBA00022448"/>
    </source>
</evidence>
<dbReference type="CDD" id="cd18547">
    <property type="entry name" value="ABC_6TM_Tm288_like"/>
    <property type="match status" value="1"/>
</dbReference>
<feature type="transmembrane region" description="Helical" evidence="9">
    <location>
        <begin position="163"/>
        <end position="183"/>
    </location>
</feature>
<dbReference type="PANTHER" id="PTHR43394:SF1">
    <property type="entry name" value="ATP-BINDING CASSETTE SUB-FAMILY B MEMBER 10, MITOCHONDRIAL"/>
    <property type="match status" value="1"/>
</dbReference>
<reference evidence="12 13" key="1">
    <citation type="submission" date="2016-10" db="EMBL/GenBank/DDBJ databases">
        <authorList>
            <person name="de Groot N.N."/>
        </authorList>
    </citation>
    <scope>NUCLEOTIDE SEQUENCE [LARGE SCALE GENOMIC DNA]</scope>
    <source>
        <strain evidence="12 13">ATCC BAA-466</strain>
    </source>
</reference>
<evidence type="ECO:0000313" key="12">
    <source>
        <dbReference type="EMBL" id="SDF89899.1"/>
    </source>
</evidence>
<evidence type="ECO:0000256" key="7">
    <source>
        <dbReference type="ARBA" id="ARBA00022989"/>
    </source>
</evidence>
<dbReference type="InterPro" id="IPR036640">
    <property type="entry name" value="ABC1_TM_sf"/>
</dbReference>
<dbReference type="PROSITE" id="PS50893">
    <property type="entry name" value="ABC_TRANSPORTER_2"/>
    <property type="match status" value="1"/>
</dbReference>